<comment type="subcellular location">
    <subcellularLocation>
        <location evidence="1">Cell membrane</location>
        <topology evidence="1">Multi-pass membrane protein</topology>
    </subcellularLocation>
</comment>
<keyword evidence="3" id="KW-0808">Transferase</keyword>
<dbReference type="CDD" id="cd06854">
    <property type="entry name" value="GT_WbpL_WbcO_like"/>
    <property type="match status" value="1"/>
</dbReference>
<comment type="caution">
    <text evidence="8">The sequence shown here is derived from an EMBL/GenBank/DDBJ whole genome shotgun (WGS) entry which is preliminary data.</text>
</comment>
<keyword evidence="2" id="KW-1003">Cell membrane</keyword>
<keyword evidence="5 7" id="KW-1133">Transmembrane helix</keyword>
<evidence type="ECO:0000256" key="4">
    <source>
        <dbReference type="ARBA" id="ARBA00022692"/>
    </source>
</evidence>
<evidence type="ECO:0000313" key="8">
    <source>
        <dbReference type="EMBL" id="MBZ4039162.1"/>
    </source>
</evidence>
<organism evidence="8 9">
    <name type="scientific">Novilysobacter selenitireducens</name>
    <dbReference type="NCBI Taxonomy" id="2872639"/>
    <lineage>
        <taxon>Bacteria</taxon>
        <taxon>Pseudomonadati</taxon>
        <taxon>Pseudomonadota</taxon>
        <taxon>Gammaproteobacteria</taxon>
        <taxon>Lysobacterales</taxon>
        <taxon>Lysobacteraceae</taxon>
        <taxon>Novilysobacter</taxon>
    </lineage>
</organism>
<dbReference type="RefSeq" id="WP_223675462.1">
    <property type="nucleotide sequence ID" value="NZ_JAINZW010000002.1"/>
</dbReference>
<reference evidence="8 9" key="1">
    <citation type="submission" date="2021-09" db="EMBL/GenBank/DDBJ databases">
        <title>Lysobacter sp. 13A isolated from the river sediment.</title>
        <authorList>
            <person name="Liu H."/>
            <person name="Li S."/>
            <person name="Mao S."/>
        </authorList>
    </citation>
    <scope>NUCLEOTIDE SEQUENCE [LARGE SCALE GENOMIC DNA]</scope>
    <source>
        <strain evidence="8 9">13A</strain>
    </source>
</reference>
<dbReference type="PANTHER" id="PTHR22926:SF3">
    <property type="entry name" value="UNDECAPRENYL-PHOSPHATE ALPHA-N-ACETYLGLUCOSAMINYL 1-PHOSPHATE TRANSFERASE"/>
    <property type="match status" value="1"/>
</dbReference>
<evidence type="ECO:0000256" key="5">
    <source>
        <dbReference type="ARBA" id="ARBA00022989"/>
    </source>
</evidence>
<feature type="transmembrane region" description="Helical" evidence="7">
    <location>
        <begin position="196"/>
        <end position="214"/>
    </location>
</feature>
<protein>
    <submittedName>
        <fullName evidence="8">Glycosyltransferase family 4 protein</fullName>
    </submittedName>
</protein>
<keyword evidence="6 7" id="KW-0472">Membrane</keyword>
<keyword evidence="4 7" id="KW-0812">Transmembrane</keyword>
<dbReference type="Pfam" id="PF00953">
    <property type="entry name" value="Glycos_transf_4"/>
    <property type="match status" value="1"/>
</dbReference>
<evidence type="ECO:0000256" key="3">
    <source>
        <dbReference type="ARBA" id="ARBA00022679"/>
    </source>
</evidence>
<gene>
    <name evidence="8" type="ORF">K6753_06405</name>
</gene>
<dbReference type="EMBL" id="JAINZW010000002">
    <property type="protein sequence ID" value="MBZ4039162.1"/>
    <property type="molecule type" value="Genomic_DNA"/>
</dbReference>
<keyword evidence="9" id="KW-1185">Reference proteome</keyword>
<sequence>MIGWLAVFFLMGAAGTWLARRYALQRDLVDEPGERRSHAVRTPRGGGIAIVAVLLVACIALALREPLHAPWLTALGVGIAMVAGVGWVDDHRPLSPWLRLSVHCLAVAVFLAPVWMATGSLLLVVLGFGLIVTLTNVWNFMDGINGLAASQAVLVSAMLALVLGGPAAALGWAFVAGCVGFLPFNFPSARIFMGDVGSGTLGYGVGALMVLAALPQPDAAGWLLLPTAPFLVDAGLTLGRRVIRGERWWTPHVQHAYQVWASSAGHARVTIAYGAVTLAGGVASLALIGSGRGPFFMAAFVLAWYTSAAFVWLWLQRRGRGGVIALKEKERFE</sequence>
<evidence type="ECO:0000256" key="7">
    <source>
        <dbReference type="SAM" id="Phobius"/>
    </source>
</evidence>
<evidence type="ECO:0000256" key="2">
    <source>
        <dbReference type="ARBA" id="ARBA00022475"/>
    </source>
</evidence>
<feature type="transmembrane region" description="Helical" evidence="7">
    <location>
        <begin position="70"/>
        <end position="88"/>
    </location>
</feature>
<evidence type="ECO:0000313" key="9">
    <source>
        <dbReference type="Proteomes" id="UP001430954"/>
    </source>
</evidence>
<proteinExistence type="predicted"/>
<dbReference type="PANTHER" id="PTHR22926">
    <property type="entry name" value="PHOSPHO-N-ACETYLMURAMOYL-PENTAPEPTIDE-TRANSFERASE"/>
    <property type="match status" value="1"/>
</dbReference>
<evidence type="ECO:0000256" key="6">
    <source>
        <dbReference type="ARBA" id="ARBA00023136"/>
    </source>
</evidence>
<dbReference type="Proteomes" id="UP001430954">
    <property type="component" value="Unassembled WGS sequence"/>
</dbReference>
<feature type="transmembrane region" description="Helical" evidence="7">
    <location>
        <begin position="270"/>
        <end position="289"/>
    </location>
</feature>
<dbReference type="InterPro" id="IPR000715">
    <property type="entry name" value="Glycosyl_transferase_4"/>
</dbReference>
<feature type="transmembrane region" description="Helical" evidence="7">
    <location>
        <begin position="153"/>
        <end position="184"/>
    </location>
</feature>
<accession>A0ABS7T5L2</accession>
<feature type="transmembrane region" description="Helical" evidence="7">
    <location>
        <begin position="121"/>
        <end position="141"/>
    </location>
</feature>
<feature type="transmembrane region" description="Helical" evidence="7">
    <location>
        <begin position="94"/>
        <end position="114"/>
    </location>
</feature>
<feature type="transmembrane region" description="Helical" evidence="7">
    <location>
        <begin position="45"/>
        <end position="63"/>
    </location>
</feature>
<name>A0ABS7T5L2_9GAMM</name>
<evidence type="ECO:0000256" key="1">
    <source>
        <dbReference type="ARBA" id="ARBA00004651"/>
    </source>
</evidence>
<feature type="transmembrane region" description="Helical" evidence="7">
    <location>
        <begin position="295"/>
        <end position="315"/>
    </location>
</feature>